<dbReference type="InterPro" id="IPR013611">
    <property type="entry name" value="Transp-assoc_OB_typ2"/>
</dbReference>
<name>A0A0F9S1R2_9ZZZZ</name>
<dbReference type="Pfam" id="PF08402">
    <property type="entry name" value="TOBE_2"/>
    <property type="match status" value="1"/>
</dbReference>
<dbReference type="EMBL" id="LAZR01000853">
    <property type="protein sequence ID" value="KKN56207.1"/>
    <property type="molecule type" value="Genomic_DNA"/>
</dbReference>
<dbReference type="SMART" id="SM00382">
    <property type="entry name" value="AAA"/>
    <property type="match status" value="1"/>
</dbReference>
<reference evidence="5" key="1">
    <citation type="journal article" date="2015" name="Nature">
        <title>Complex archaea that bridge the gap between prokaryotes and eukaryotes.</title>
        <authorList>
            <person name="Spang A."/>
            <person name="Saw J.H."/>
            <person name="Jorgensen S.L."/>
            <person name="Zaremba-Niedzwiedzka K."/>
            <person name="Martijn J."/>
            <person name="Lind A.E."/>
            <person name="van Eijk R."/>
            <person name="Schleper C."/>
            <person name="Guy L."/>
            <person name="Ettema T.J."/>
        </authorList>
    </citation>
    <scope>NUCLEOTIDE SEQUENCE</scope>
</reference>
<dbReference type="InterPro" id="IPR027417">
    <property type="entry name" value="P-loop_NTPase"/>
</dbReference>
<dbReference type="PROSITE" id="PS50893">
    <property type="entry name" value="ABC_TRANSPORTER_2"/>
    <property type="match status" value="1"/>
</dbReference>
<keyword evidence="2" id="KW-0547">Nucleotide-binding</keyword>
<evidence type="ECO:0000256" key="2">
    <source>
        <dbReference type="ARBA" id="ARBA00022741"/>
    </source>
</evidence>
<dbReference type="GO" id="GO:0022857">
    <property type="term" value="F:transmembrane transporter activity"/>
    <property type="evidence" value="ECO:0007669"/>
    <property type="project" value="InterPro"/>
</dbReference>
<protein>
    <recommendedName>
        <fullName evidence="4">ABC transporter domain-containing protein</fullName>
    </recommendedName>
</protein>
<feature type="domain" description="ABC transporter" evidence="4">
    <location>
        <begin position="8"/>
        <end position="240"/>
    </location>
</feature>
<dbReference type="Gene3D" id="3.40.50.300">
    <property type="entry name" value="P-loop containing nucleotide triphosphate hydrolases"/>
    <property type="match status" value="1"/>
</dbReference>
<dbReference type="InterPro" id="IPR003593">
    <property type="entry name" value="AAA+_ATPase"/>
</dbReference>
<keyword evidence="3" id="KW-0067">ATP-binding</keyword>
<sequence length="361" mass="39876">MTQSDPIFRLEGVTRRYGDLTALDGIDFVADDNAYIALLGPSGSGKTSLLRVIAGFETPDAGRIWFQGRDITDLPAHERGIGFVFQNFALFPHLTVFENVAFGLRNGAQTLSKAELTDRVRTSIDMVGLAGLEDRNPEQISGGQKQRVALARSLVMQPKLVLLDEPLGALDANLRERMQIELRSIRERLDVTFLHVTGSETEALAMGDKVAVLDAGRIIQYDTPDTIYDGPVVSDVAKFLNRFNLFDGTFKEGVFSGPFGALPVSNARKNNSDTYAIRYDRTQVFDAHDANLPGPALPVRFLASEYLGSSIIFLFETEGQKTVEVDHHLSLGEPRHLTVGERYTLSWDPEQAIVFGKETAR</sequence>
<dbReference type="SUPFAM" id="SSF50331">
    <property type="entry name" value="MOP-like"/>
    <property type="match status" value="1"/>
</dbReference>
<dbReference type="Pfam" id="PF00005">
    <property type="entry name" value="ABC_tran"/>
    <property type="match status" value="1"/>
</dbReference>
<dbReference type="PANTHER" id="PTHR42781">
    <property type="entry name" value="SPERMIDINE/PUTRESCINE IMPORT ATP-BINDING PROTEIN POTA"/>
    <property type="match status" value="1"/>
</dbReference>
<accession>A0A0F9S1R2</accession>
<keyword evidence="1" id="KW-0813">Transport</keyword>
<dbReference type="InterPro" id="IPR050093">
    <property type="entry name" value="ABC_SmlMolc_Importer"/>
</dbReference>
<dbReference type="InterPro" id="IPR003439">
    <property type="entry name" value="ABC_transporter-like_ATP-bd"/>
</dbReference>
<comment type="caution">
    <text evidence="5">The sequence shown here is derived from an EMBL/GenBank/DDBJ whole genome shotgun (WGS) entry which is preliminary data.</text>
</comment>
<dbReference type="SUPFAM" id="SSF52540">
    <property type="entry name" value="P-loop containing nucleoside triphosphate hydrolases"/>
    <property type="match status" value="1"/>
</dbReference>
<dbReference type="PROSITE" id="PS00211">
    <property type="entry name" value="ABC_TRANSPORTER_1"/>
    <property type="match status" value="1"/>
</dbReference>
<gene>
    <name evidence="5" type="ORF">LCGC14_0574570</name>
</gene>
<evidence type="ECO:0000259" key="4">
    <source>
        <dbReference type="PROSITE" id="PS50893"/>
    </source>
</evidence>
<dbReference type="GO" id="GO:0016887">
    <property type="term" value="F:ATP hydrolysis activity"/>
    <property type="evidence" value="ECO:0007669"/>
    <property type="project" value="InterPro"/>
</dbReference>
<evidence type="ECO:0000256" key="1">
    <source>
        <dbReference type="ARBA" id="ARBA00022448"/>
    </source>
</evidence>
<dbReference type="InterPro" id="IPR017871">
    <property type="entry name" value="ABC_transporter-like_CS"/>
</dbReference>
<dbReference type="FunFam" id="3.40.50.300:FF:000425">
    <property type="entry name" value="Probable ABC transporter, ATP-binding subunit"/>
    <property type="match status" value="1"/>
</dbReference>
<dbReference type="PANTHER" id="PTHR42781:SF4">
    <property type="entry name" value="SPERMIDINE_PUTRESCINE IMPORT ATP-BINDING PROTEIN POTA"/>
    <property type="match status" value="1"/>
</dbReference>
<organism evidence="5">
    <name type="scientific">marine sediment metagenome</name>
    <dbReference type="NCBI Taxonomy" id="412755"/>
    <lineage>
        <taxon>unclassified sequences</taxon>
        <taxon>metagenomes</taxon>
        <taxon>ecological metagenomes</taxon>
    </lineage>
</organism>
<dbReference type="GO" id="GO:0005524">
    <property type="term" value="F:ATP binding"/>
    <property type="evidence" value="ECO:0007669"/>
    <property type="project" value="UniProtKB-KW"/>
</dbReference>
<dbReference type="GO" id="GO:0043190">
    <property type="term" value="C:ATP-binding cassette (ABC) transporter complex"/>
    <property type="evidence" value="ECO:0007669"/>
    <property type="project" value="InterPro"/>
</dbReference>
<evidence type="ECO:0000256" key="3">
    <source>
        <dbReference type="ARBA" id="ARBA00022840"/>
    </source>
</evidence>
<evidence type="ECO:0000313" key="5">
    <source>
        <dbReference type="EMBL" id="KKN56207.1"/>
    </source>
</evidence>
<dbReference type="AlphaFoldDB" id="A0A0F9S1R2"/>
<dbReference type="InterPro" id="IPR008995">
    <property type="entry name" value="Mo/tungstate-bd_C_term_dom"/>
</dbReference>
<proteinExistence type="predicted"/>